<dbReference type="InterPro" id="IPR036770">
    <property type="entry name" value="Ankyrin_rpt-contain_sf"/>
</dbReference>
<feature type="repeat" description="ANK" evidence="3">
    <location>
        <begin position="52"/>
        <end position="77"/>
    </location>
</feature>
<gene>
    <name evidence="4" type="ORF">GPM918_LOCUS41469</name>
    <name evidence="5" type="ORF">SRO942_LOCUS42517</name>
</gene>
<organism evidence="4 6">
    <name type="scientific">Didymodactylos carnosus</name>
    <dbReference type="NCBI Taxonomy" id="1234261"/>
    <lineage>
        <taxon>Eukaryota</taxon>
        <taxon>Metazoa</taxon>
        <taxon>Spiralia</taxon>
        <taxon>Gnathifera</taxon>
        <taxon>Rotifera</taxon>
        <taxon>Eurotatoria</taxon>
        <taxon>Bdelloidea</taxon>
        <taxon>Philodinida</taxon>
        <taxon>Philodinidae</taxon>
        <taxon>Didymodactylos</taxon>
    </lineage>
</organism>
<dbReference type="InterPro" id="IPR050663">
    <property type="entry name" value="Ankyrin-SOCS_Box"/>
</dbReference>
<protein>
    <recommendedName>
        <fullName evidence="7">Ankyrin repeat protein</fullName>
    </recommendedName>
</protein>
<dbReference type="OrthoDB" id="4429489at2759"/>
<accession>A0A815ZUM5</accession>
<keyword evidence="6" id="KW-1185">Reference proteome</keyword>
<evidence type="ECO:0000256" key="1">
    <source>
        <dbReference type="ARBA" id="ARBA00022737"/>
    </source>
</evidence>
<dbReference type="Pfam" id="PF12796">
    <property type="entry name" value="Ank_2"/>
    <property type="match status" value="1"/>
</dbReference>
<name>A0A815ZUM5_9BILA</name>
<dbReference type="AlphaFoldDB" id="A0A815ZUM5"/>
<reference evidence="4" key="1">
    <citation type="submission" date="2021-02" db="EMBL/GenBank/DDBJ databases">
        <authorList>
            <person name="Nowell W R."/>
        </authorList>
    </citation>
    <scope>NUCLEOTIDE SEQUENCE</scope>
</reference>
<keyword evidence="2 3" id="KW-0040">ANK repeat</keyword>
<evidence type="ECO:0000313" key="4">
    <source>
        <dbReference type="EMBL" id="CAF1586757.1"/>
    </source>
</evidence>
<evidence type="ECO:0000313" key="6">
    <source>
        <dbReference type="Proteomes" id="UP000663829"/>
    </source>
</evidence>
<keyword evidence="1" id="KW-0677">Repeat</keyword>
<proteinExistence type="predicted"/>
<dbReference type="PANTHER" id="PTHR24193">
    <property type="entry name" value="ANKYRIN REPEAT PROTEIN"/>
    <property type="match status" value="1"/>
</dbReference>
<dbReference type="SMART" id="SM00248">
    <property type="entry name" value="ANK"/>
    <property type="match status" value="3"/>
</dbReference>
<dbReference type="SUPFAM" id="SSF48403">
    <property type="entry name" value="Ankyrin repeat"/>
    <property type="match status" value="1"/>
</dbReference>
<sequence>MVRYLVEHGADVRIAKEHNVTNVMVSARYAHQEMIAYLVDELGCDVNECDDDGRSALFDAVNSGSLETVQFLLERGARNFRATFDHMSPLMWAAEKRRADLVDVLSHHCSLLELIEAKELLASAFVWREHGTCDLERSFEQISRAIELRSIHSFPKVVLSATAEVFENRQECQTIDQLEDLRSNPIGIHVEALLVRERLLGPANSEYLHSLRYHGAWLADNGQHNRAVAFWMYELALRRQYSIPIDTEYLRIFASLFAEIVFQSLPIPTHALLQVMTATSDELACHTTENDYNMHTLLFLVTVASQIPIEEFY</sequence>
<comment type="caution">
    <text evidence="4">The sequence shown here is derived from an EMBL/GenBank/DDBJ whole genome shotgun (WGS) entry which is preliminary data.</text>
</comment>
<dbReference type="GO" id="GO:0000976">
    <property type="term" value="F:transcription cis-regulatory region binding"/>
    <property type="evidence" value="ECO:0007669"/>
    <property type="project" value="TreeGrafter"/>
</dbReference>
<dbReference type="Proteomes" id="UP000663829">
    <property type="component" value="Unassembled WGS sequence"/>
</dbReference>
<dbReference type="EMBL" id="CAJNOQ010032750">
    <property type="protein sequence ID" value="CAF1586757.1"/>
    <property type="molecule type" value="Genomic_DNA"/>
</dbReference>
<evidence type="ECO:0008006" key="7">
    <source>
        <dbReference type="Google" id="ProtNLM"/>
    </source>
</evidence>
<evidence type="ECO:0000313" key="5">
    <source>
        <dbReference type="EMBL" id="CAF4456597.1"/>
    </source>
</evidence>
<dbReference type="Proteomes" id="UP000681722">
    <property type="component" value="Unassembled WGS sequence"/>
</dbReference>
<dbReference type="PROSITE" id="PS50297">
    <property type="entry name" value="ANK_REP_REGION"/>
    <property type="match status" value="1"/>
</dbReference>
<feature type="non-terminal residue" evidence="4">
    <location>
        <position position="1"/>
    </location>
</feature>
<evidence type="ECO:0000256" key="3">
    <source>
        <dbReference type="PROSITE-ProRule" id="PRU00023"/>
    </source>
</evidence>
<dbReference type="EMBL" id="CAJOBC010098801">
    <property type="protein sequence ID" value="CAF4456597.1"/>
    <property type="molecule type" value="Genomic_DNA"/>
</dbReference>
<evidence type="ECO:0000256" key="2">
    <source>
        <dbReference type="ARBA" id="ARBA00023043"/>
    </source>
</evidence>
<dbReference type="Gene3D" id="1.25.40.20">
    <property type="entry name" value="Ankyrin repeat-containing domain"/>
    <property type="match status" value="1"/>
</dbReference>
<dbReference type="InterPro" id="IPR002110">
    <property type="entry name" value="Ankyrin_rpt"/>
</dbReference>
<dbReference type="GO" id="GO:0045944">
    <property type="term" value="P:positive regulation of transcription by RNA polymerase II"/>
    <property type="evidence" value="ECO:0007669"/>
    <property type="project" value="TreeGrafter"/>
</dbReference>
<dbReference type="PROSITE" id="PS50088">
    <property type="entry name" value="ANK_REPEAT"/>
    <property type="match status" value="1"/>
</dbReference>
<dbReference type="GO" id="GO:0005634">
    <property type="term" value="C:nucleus"/>
    <property type="evidence" value="ECO:0007669"/>
    <property type="project" value="TreeGrafter"/>
</dbReference>
<dbReference type="PANTHER" id="PTHR24193:SF121">
    <property type="entry name" value="ADA2A-CONTAINING COMPLEX COMPONENT 3, ISOFORM D"/>
    <property type="match status" value="1"/>
</dbReference>